<evidence type="ECO:0000256" key="2">
    <source>
        <dbReference type="SAM" id="Phobius"/>
    </source>
</evidence>
<protein>
    <recommendedName>
        <fullName evidence="5">Ndc10 domain-containing protein</fullName>
    </recommendedName>
</protein>
<proteinExistence type="predicted"/>
<dbReference type="Gene3D" id="1.10.443.20">
    <property type="entry name" value="Centromere DNA-binding protein complex CBF3 subunit, domain 2"/>
    <property type="match status" value="1"/>
</dbReference>
<dbReference type="Proteomes" id="UP000078561">
    <property type="component" value="Unassembled WGS sequence"/>
</dbReference>
<keyword evidence="4" id="KW-1185">Reference proteome</keyword>
<name>A0A163K6K8_ABSGL</name>
<keyword evidence="2" id="KW-1133">Transmembrane helix</keyword>
<dbReference type="AlphaFoldDB" id="A0A163K6K8"/>
<reference evidence="3" key="1">
    <citation type="submission" date="2016-04" db="EMBL/GenBank/DDBJ databases">
        <authorList>
            <person name="Evans L.H."/>
            <person name="Alamgir A."/>
            <person name="Owens N."/>
            <person name="Weber N.D."/>
            <person name="Virtaneva K."/>
            <person name="Barbian K."/>
            <person name="Babar A."/>
            <person name="Rosenke K."/>
        </authorList>
    </citation>
    <scope>NUCLEOTIDE SEQUENCE [LARGE SCALE GENOMIC DNA]</scope>
    <source>
        <strain evidence="3">CBS 101.48</strain>
    </source>
</reference>
<dbReference type="InterPro" id="IPR038279">
    <property type="entry name" value="Ndc10_dom2_sf"/>
</dbReference>
<evidence type="ECO:0000313" key="3">
    <source>
        <dbReference type="EMBL" id="SAM05721.1"/>
    </source>
</evidence>
<sequence length="230" mass="26237">MHDRLAAKELSLDNSNPLKPAVAANAFVQVIMMLRMTCIQGSVLMMELHPCHPIRQHSIFSDPAYLSFKRDLLQIESQEHDPAHTLLQQCAPMHSIFQTPIWLQEFFFWPFLTFAPSSPRHHFFASHSHSLYSTTTNERTNERANEQTNERTIGYDDDDDNRDDDDAIADSTTTSCRPKRLFLKFSNNLVVEVANKSIPFFAHTIPLLSLILSNSLAVFVPLHLLGFTIV</sequence>
<feature type="compositionally biased region" description="Acidic residues" evidence="1">
    <location>
        <begin position="155"/>
        <end position="168"/>
    </location>
</feature>
<dbReference type="InParanoid" id="A0A163K6K8"/>
<organism evidence="3">
    <name type="scientific">Absidia glauca</name>
    <name type="common">Pin mould</name>
    <dbReference type="NCBI Taxonomy" id="4829"/>
    <lineage>
        <taxon>Eukaryota</taxon>
        <taxon>Fungi</taxon>
        <taxon>Fungi incertae sedis</taxon>
        <taxon>Mucoromycota</taxon>
        <taxon>Mucoromycotina</taxon>
        <taxon>Mucoromycetes</taxon>
        <taxon>Mucorales</taxon>
        <taxon>Cunninghamellaceae</taxon>
        <taxon>Absidia</taxon>
    </lineage>
</organism>
<dbReference type="EMBL" id="LT554468">
    <property type="protein sequence ID" value="SAM05721.1"/>
    <property type="molecule type" value="Genomic_DNA"/>
</dbReference>
<keyword evidence="2" id="KW-0472">Membrane</keyword>
<evidence type="ECO:0000256" key="1">
    <source>
        <dbReference type="SAM" id="MobiDB-lite"/>
    </source>
</evidence>
<evidence type="ECO:0008006" key="5">
    <source>
        <dbReference type="Google" id="ProtNLM"/>
    </source>
</evidence>
<dbReference type="OrthoDB" id="2287578at2759"/>
<feature type="region of interest" description="Disordered" evidence="1">
    <location>
        <begin position="135"/>
        <end position="171"/>
    </location>
</feature>
<feature type="transmembrane region" description="Helical" evidence="2">
    <location>
        <begin position="205"/>
        <end position="229"/>
    </location>
</feature>
<keyword evidence="2" id="KW-0812">Transmembrane</keyword>
<gene>
    <name evidence="3" type="primary">ABSGL_11596.1 scaffold 12295</name>
</gene>
<feature type="compositionally biased region" description="Basic and acidic residues" evidence="1">
    <location>
        <begin position="139"/>
        <end position="149"/>
    </location>
</feature>
<evidence type="ECO:0000313" key="4">
    <source>
        <dbReference type="Proteomes" id="UP000078561"/>
    </source>
</evidence>
<accession>A0A163K6K8</accession>
<dbReference type="GO" id="GO:0003677">
    <property type="term" value="F:DNA binding"/>
    <property type="evidence" value="ECO:0007669"/>
    <property type="project" value="InterPro"/>
</dbReference>